<dbReference type="STRING" id="234267.Acid_4740"/>
<dbReference type="CDD" id="cd00156">
    <property type="entry name" value="REC"/>
    <property type="match status" value="1"/>
</dbReference>
<proteinExistence type="predicted"/>
<dbReference type="InParanoid" id="Q01XB6"/>
<feature type="domain" description="Response regulatory" evidence="2">
    <location>
        <begin position="3"/>
        <end position="106"/>
    </location>
</feature>
<dbReference type="KEGG" id="sus:Acid_4740"/>
<protein>
    <submittedName>
        <fullName evidence="3">Response regulator receiver protein</fullName>
    </submittedName>
</protein>
<evidence type="ECO:0000313" key="3">
    <source>
        <dbReference type="EMBL" id="ABJ85699.1"/>
    </source>
</evidence>
<dbReference type="InterPro" id="IPR001789">
    <property type="entry name" value="Sig_transdc_resp-reg_receiver"/>
</dbReference>
<dbReference type="SUPFAM" id="SSF52172">
    <property type="entry name" value="CheY-like"/>
    <property type="match status" value="1"/>
</dbReference>
<dbReference type="EMBL" id="CP000473">
    <property type="protein sequence ID" value="ABJ85699.1"/>
    <property type="molecule type" value="Genomic_DNA"/>
</dbReference>
<gene>
    <name evidence="3" type="ordered locus">Acid_4740</name>
</gene>
<dbReference type="InterPro" id="IPR011006">
    <property type="entry name" value="CheY-like_superfamily"/>
</dbReference>
<organism evidence="3">
    <name type="scientific">Solibacter usitatus (strain Ellin6076)</name>
    <dbReference type="NCBI Taxonomy" id="234267"/>
    <lineage>
        <taxon>Bacteria</taxon>
        <taxon>Pseudomonadati</taxon>
        <taxon>Acidobacteriota</taxon>
        <taxon>Terriglobia</taxon>
        <taxon>Bryobacterales</taxon>
        <taxon>Solibacteraceae</taxon>
        <taxon>Candidatus Solibacter</taxon>
    </lineage>
</organism>
<sequence length="113" mass="11805">MAKILLLGLDSPIADDLIKVLQQLGQSVQTAALGSGALDSGDVNLVFAGSGDLCAIRRSRPDLPVVVVSRLPEVSAWLDALEQGAADYCGAPFERKQVSWVLNSSLPAFPTAA</sequence>
<dbReference type="HOGENOM" id="CLU_2131900_0_0_0"/>
<dbReference type="OrthoDB" id="129864at2"/>
<dbReference type="eggNOG" id="COG0745">
    <property type="taxonomic scope" value="Bacteria"/>
</dbReference>
<name>Q01XB6_SOLUE</name>
<dbReference type="GO" id="GO:0000160">
    <property type="term" value="P:phosphorelay signal transduction system"/>
    <property type="evidence" value="ECO:0007669"/>
    <property type="project" value="InterPro"/>
</dbReference>
<dbReference type="PROSITE" id="PS50110">
    <property type="entry name" value="RESPONSE_REGULATORY"/>
    <property type="match status" value="1"/>
</dbReference>
<comment type="caution">
    <text evidence="1">Lacks conserved residue(s) required for the propagation of feature annotation.</text>
</comment>
<dbReference type="Gene3D" id="3.40.50.2300">
    <property type="match status" value="1"/>
</dbReference>
<accession>Q01XB6</accession>
<reference evidence="3" key="1">
    <citation type="submission" date="2006-10" db="EMBL/GenBank/DDBJ databases">
        <title>Complete sequence of Solibacter usitatus Ellin6076.</title>
        <authorList>
            <consortium name="US DOE Joint Genome Institute"/>
            <person name="Copeland A."/>
            <person name="Lucas S."/>
            <person name="Lapidus A."/>
            <person name="Barry K."/>
            <person name="Detter J.C."/>
            <person name="Glavina del Rio T."/>
            <person name="Hammon N."/>
            <person name="Israni S."/>
            <person name="Dalin E."/>
            <person name="Tice H."/>
            <person name="Pitluck S."/>
            <person name="Thompson L.S."/>
            <person name="Brettin T."/>
            <person name="Bruce D."/>
            <person name="Han C."/>
            <person name="Tapia R."/>
            <person name="Gilna P."/>
            <person name="Schmutz J."/>
            <person name="Larimer F."/>
            <person name="Land M."/>
            <person name="Hauser L."/>
            <person name="Kyrpides N."/>
            <person name="Mikhailova N."/>
            <person name="Janssen P.H."/>
            <person name="Kuske C.R."/>
            <person name="Richardson P."/>
        </authorList>
    </citation>
    <scope>NUCLEOTIDE SEQUENCE</scope>
    <source>
        <strain evidence="3">Ellin6076</strain>
    </source>
</reference>
<evidence type="ECO:0000256" key="1">
    <source>
        <dbReference type="PROSITE-ProRule" id="PRU00169"/>
    </source>
</evidence>
<evidence type="ECO:0000259" key="2">
    <source>
        <dbReference type="PROSITE" id="PS50110"/>
    </source>
</evidence>
<dbReference type="AlphaFoldDB" id="Q01XB6"/>